<reference evidence="2 3" key="1">
    <citation type="submission" date="2021-02" db="EMBL/GenBank/DDBJ databases">
        <title>Plant Genome Project.</title>
        <authorList>
            <person name="Zhang R.-G."/>
        </authorList>
    </citation>
    <scope>NUCLEOTIDE SEQUENCE [LARGE SCALE GENOMIC DNA]</scope>
    <source>
        <tissue evidence="2">Leaves</tissue>
    </source>
</reference>
<feature type="compositionally biased region" description="Polar residues" evidence="1">
    <location>
        <begin position="82"/>
        <end position="103"/>
    </location>
</feature>
<dbReference type="Proteomes" id="UP000827721">
    <property type="component" value="Unassembled WGS sequence"/>
</dbReference>
<evidence type="ECO:0000313" key="2">
    <source>
        <dbReference type="EMBL" id="KAH7575894.1"/>
    </source>
</evidence>
<accession>A0ABQ8IHI8</accession>
<sequence>MPDGRLPESSLLASESHFNVEMLKIVAGTRPTRQTVVDFESARAAYHAGLAHVEESGAADDQHDHIWHRRKKKRIKQAAVDDSSQTIQAPAHNSTSHAKVSGQTAVDFKSARAAYHAGLAHVEESGAADDQHDHIWHRRKKKRSHGKDMSAG</sequence>
<comment type="caution">
    <text evidence="2">The sequence shown here is derived from an EMBL/GenBank/DDBJ whole genome shotgun (WGS) entry which is preliminary data.</text>
</comment>
<dbReference type="EMBL" id="JAFEMO010000002">
    <property type="protein sequence ID" value="KAH7575894.1"/>
    <property type="molecule type" value="Genomic_DNA"/>
</dbReference>
<proteinExistence type="predicted"/>
<evidence type="ECO:0000313" key="3">
    <source>
        <dbReference type="Proteomes" id="UP000827721"/>
    </source>
</evidence>
<feature type="compositionally biased region" description="Basic residues" evidence="1">
    <location>
        <begin position="135"/>
        <end position="145"/>
    </location>
</feature>
<keyword evidence="3" id="KW-1185">Reference proteome</keyword>
<gene>
    <name evidence="2" type="ORF">JRO89_XS02G0246400</name>
</gene>
<feature type="compositionally biased region" description="Basic and acidic residues" evidence="1">
    <location>
        <begin position="124"/>
        <end position="134"/>
    </location>
</feature>
<name>A0ABQ8IHI8_9ROSI</name>
<organism evidence="2 3">
    <name type="scientific">Xanthoceras sorbifolium</name>
    <dbReference type="NCBI Taxonomy" id="99658"/>
    <lineage>
        <taxon>Eukaryota</taxon>
        <taxon>Viridiplantae</taxon>
        <taxon>Streptophyta</taxon>
        <taxon>Embryophyta</taxon>
        <taxon>Tracheophyta</taxon>
        <taxon>Spermatophyta</taxon>
        <taxon>Magnoliopsida</taxon>
        <taxon>eudicotyledons</taxon>
        <taxon>Gunneridae</taxon>
        <taxon>Pentapetalae</taxon>
        <taxon>rosids</taxon>
        <taxon>malvids</taxon>
        <taxon>Sapindales</taxon>
        <taxon>Sapindaceae</taxon>
        <taxon>Xanthoceroideae</taxon>
        <taxon>Xanthoceras</taxon>
    </lineage>
</organism>
<feature type="region of interest" description="Disordered" evidence="1">
    <location>
        <begin position="79"/>
        <end position="103"/>
    </location>
</feature>
<evidence type="ECO:0000256" key="1">
    <source>
        <dbReference type="SAM" id="MobiDB-lite"/>
    </source>
</evidence>
<protein>
    <submittedName>
        <fullName evidence="2">Uncharacterized protein</fullName>
    </submittedName>
</protein>
<feature type="region of interest" description="Disordered" evidence="1">
    <location>
        <begin position="124"/>
        <end position="152"/>
    </location>
</feature>